<proteinExistence type="predicted"/>
<dbReference type="PANTHER" id="PTHR33823:SF4">
    <property type="entry name" value="GENERAL STRESS PROTEIN 16O"/>
    <property type="match status" value="1"/>
</dbReference>
<sequence>MSARGHGTAELRGLLDELRARIEARIARVSAELDELARARRSESDDDEHDPEGVPLSAEWSRLSGRLDAARAELSGVEESERRLAAGEYGVCTACGRAIPIARLRARPAALTCVPCGERLAR</sequence>
<protein>
    <submittedName>
        <fullName evidence="7">TraR/DksA C4-type zinc finger protein</fullName>
    </submittedName>
</protein>
<evidence type="ECO:0000313" key="7">
    <source>
        <dbReference type="EMBL" id="GAA1793328.1"/>
    </source>
</evidence>
<gene>
    <name evidence="7" type="ORF">GCM10009768_22830</name>
</gene>
<dbReference type="RefSeq" id="WP_344032314.1">
    <property type="nucleotide sequence ID" value="NZ_BAAAOB010000002.1"/>
</dbReference>
<evidence type="ECO:0000256" key="4">
    <source>
        <dbReference type="PROSITE-ProRule" id="PRU00510"/>
    </source>
</evidence>
<dbReference type="EMBL" id="BAAAOB010000002">
    <property type="protein sequence ID" value="GAA1793328.1"/>
    <property type="molecule type" value="Genomic_DNA"/>
</dbReference>
<keyword evidence="3" id="KW-0862">Zinc</keyword>
<keyword evidence="8" id="KW-1185">Reference proteome</keyword>
<reference evidence="8" key="1">
    <citation type="journal article" date="2019" name="Int. J. Syst. Evol. Microbiol.">
        <title>The Global Catalogue of Microorganisms (GCM) 10K type strain sequencing project: providing services to taxonomists for standard genome sequencing and annotation.</title>
        <authorList>
            <consortium name="The Broad Institute Genomics Platform"/>
            <consortium name="The Broad Institute Genome Sequencing Center for Infectious Disease"/>
            <person name="Wu L."/>
            <person name="Ma J."/>
        </authorList>
    </citation>
    <scope>NUCLEOTIDE SEQUENCE [LARGE SCALE GENOMIC DNA]</scope>
    <source>
        <strain evidence="8">JCM 14736</strain>
    </source>
</reference>
<evidence type="ECO:0000256" key="5">
    <source>
        <dbReference type="SAM" id="MobiDB-lite"/>
    </source>
</evidence>
<organism evidence="7 8">
    <name type="scientific">Leucobacter iarius</name>
    <dbReference type="NCBI Taxonomy" id="333963"/>
    <lineage>
        <taxon>Bacteria</taxon>
        <taxon>Bacillati</taxon>
        <taxon>Actinomycetota</taxon>
        <taxon>Actinomycetes</taxon>
        <taxon>Micrococcales</taxon>
        <taxon>Microbacteriaceae</taxon>
        <taxon>Leucobacter</taxon>
    </lineage>
</organism>
<evidence type="ECO:0000256" key="2">
    <source>
        <dbReference type="ARBA" id="ARBA00022771"/>
    </source>
</evidence>
<name>A0ABP4XVZ5_9MICO</name>
<feature type="region of interest" description="Disordered" evidence="5">
    <location>
        <begin position="37"/>
        <end position="58"/>
    </location>
</feature>
<dbReference type="PANTHER" id="PTHR33823">
    <property type="entry name" value="RNA POLYMERASE-BINDING TRANSCRIPTION FACTOR DKSA-RELATED"/>
    <property type="match status" value="1"/>
</dbReference>
<dbReference type="SUPFAM" id="SSF57716">
    <property type="entry name" value="Glucocorticoid receptor-like (DNA-binding domain)"/>
    <property type="match status" value="1"/>
</dbReference>
<keyword evidence="2" id="KW-0863">Zinc-finger</keyword>
<evidence type="ECO:0000259" key="6">
    <source>
        <dbReference type="Pfam" id="PF01258"/>
    </source>
</evidence>
<feature type="domain" description="Zinc finger DksA/TraR C4-type" evidence="6">
    <location>
        <begin position="87"/>
        <end position="119"/>
    </location>
</feature>
<keyword evidence="1" id="KW-0479">Metal-binding</keyword>
<feature type="zinc finger region" description="dksA C4-type" evidence="4">
    <location>
        <begin position="92"/>
        <end position="116"/>
    </location>
</feature>
<dbReference type="Proteomes" id="UP001500851">
    <property type="component" value="Unassembled WGS sequence"/>
</dbReference>
<comment type="caution">
    <text evidence="7">The sequence shown here is derived from an EMBL/GenBank/DDBJ whole genome shotgun (WGS) entry which is preliminary data.</text>
</comment>
<dbReference type="Gene3D" id="1.20.120.910">
    <property type="entry name" value="DksA, coiled-coil domain"/>
    <property type="match status" value="1"/>
</dbReference>
<evidence type="ECO:0000256" key="3">
    <source>
        <dbReference type="ARBA" id="ARBA00022833"/>
    </source>
</evidence>
<dbReference type="PROSITE" id="PS51128">
    <property type="entry name" value="ZF_DKSA_2"/>
    <property type="match status" value="1"/>
</dbReference>
<evidence type="ECO:0000256" key="1">
    <source>
        <dbReference type="ARBA" id="ARBA00022723"/>
    </source>
</evidence>
<dbReference type="InterPro" id="IPR000962">
    <property type="entry name" value="Znf_DskA_TraR"/>
</dbReference>
<evidence type="ECO:0000313" key="8">
    <source>
        <dbReference type="Proteomes" id="UP001500851"/>
    </source>
</evidence>
<accession>A0ABP4XVZ5</accession>
<dbReference type="Pfam" id="PF01258">
    <property type="entry name" value="zf-dskA_traR"/>
    <property type="match status" value="1"/>
</dbReference>